<dbReference type="InterPro" id="IPR031811">
    <property type="entry name" value="ALGX/ALGJ_SGNH-like"/>
</dbReference>
<evidence type="ECO:0000256" key="5">
    <source>
        <dbReference type="ARBA" id="ARBA00016086"/>
    </source>
</evidence>
<comment type="caution">
    <text evidence="16">The sequence shown here is derived from an EMBL/GenBank/DDBJ whole genome shotgun (WGS) entry which is preliminary data.</text>
</comment>
<evidence type="ECO:0000313" key="17">
    <source>
        <dbReference type="Proteomes" id="UP000647587"/>
    </source>
</evidence>
<accession>A0ABQ2F031</accession>
<evidence type="ECO:0000256" key="10">
    <source>
        <dbReference type="ARBA" id="ARBA00022764"/>
    </source>
</evidence>
<keyword evidence="7" id="KW-0997">Cell inner membrane</keyword>
<evidence type="ECO:0000313" key="16">
    <source>
        <dbReference type="EMBL" id="GGK35895.1"/>
    </source>
</evidence>
<dbReference type="InterPro" id="IPR034657">
    <property type="entry name" value="AlgJ"/>
</dbReference>
<evidence type="ECO:0000259" key="15">
    <source>
        <dbReference type="Pfam" id="PF16822"/>
    </source>
</evidence>
<keyword evidence="6" id="KW-1003">Cell membrane</keyword>
<comment type="pathway">
    <text evidence="3">Glycan biosynthesis; alginate biosynthesis.</text>
</comment>
<keyword evidence="14" id="KW-0812">Transmembrane</keyword>
<comment type="similarity">
    <text evidence="4">Belongs to the AlgJ family.</text>
</comment>
<keyword evidence="11" id="KW-0016">Alginate biosynthesis</keyword>
<evidence type="ECO:0000256" key="8">
    <source>
        <dbReference type="ARBA" id="ARBA00022679"/>
    </source>
</evidence>
<keyword evidence="9" id="KW-0732">Signal</keyword>
<dbReference type="EMBL" id="BMPP01000015">
    <property type="protein sequence ID" value="GGK35895.1"/>
    <property type="molecule type" value="Genomic_DNA"/>
</dbReference>
<proteinExistence type="inferred from homology"/>
<evidence type="ECO:0000256" key="11">
    <source>
        <dbReference type="ARBA" id="ARBA00022841"/>
    </source>
</evidence>
<evidence type="ECO:0000256" key="3">
    <source>
        <dbReference type="ARBA" id="ARBA00005182"/>
    </source>
</evidence>
<reference evidence="17" key="1">
    <citation type="journal article" date="2019" name="Int. J. Syst. Evol. Microbiol.">
        <title>The Global Catalogue of Microorganisms (GCM) 10K type strain sequencing project: providing services to taxonomists for standard genome sequencing and annotation.</title>
        <authorList>
            <consortium name="The Broad Institute Genomics Platform"/>
            <consortium name="The Broad Institute Genome Sequencing Center for Infectious Disease"/>
            <person name="Wu L."/>
            <person name="Ma J."/>
        </authorList>
    </citation>
    <scope>NUCLEOTIDE SEQUENCE [LARGE SCALE GENOMIC DNA]</scope>
    <source>
        <strain evidence="17">JCM 30331</strain>
    </source>
</reference>
<dbReference type="RefSeq" id="WP_189010619.1">
    <property type="nucleotide sequence ID" value="NZ_BMPP01000015.1"/>
</dbReference>
<dbReference type="SUPFAM" id="SSF52266">
    <property type="entry name" value="SGNH hydrolase"/>
    <property type="match status" value="1"/>
</dbReference>
<dbReference type="Proteomes" id="UP000647587">
    <property type="component" value="Unassembled WGS sequence"/>
</dbReference>
<evidence type="ECO:0000256" key="12">
    <source>
        <dbReference type="ARBA" id="ARBA00023136"/>
    </source>
</evidence>
<evidence type="ECO:0000256" key="9">
    <source>
        <dbReference type="ARBA" id="ARBA00022729"/>
    </source>
</evidence>
<dbReference type="Pfam" id="PF16822">
    <property type="entry name" value="ALGX"/>
    <property type="match status" value="1"/>
</dbReference>
<gene>
    <name evidence="16" type="ORF">GCM10008955_32330</name>
</gene>
<evidence type="ECO:0000256" key="14">
    <source>
        <dbReference type="SAM" id="Phobius"/>
    </source>
</evidence>
<name>A0ABQ2F031_9DEIO</name>
<feature type="domain" description="AlgX/AlgJ SGNH hydrolase-like" evidence="15">
    <location>
        <begin position="96"/>
        <end position="368"/>
    </location>
</feature>
<dbReference type="CDD" id="cd14442">
    <property type="entry name" value="AlgJ_like"/>
    <property type="match status" value="1"/>
</dbReference>
<sequence>MTEFANDQLVSGPSPARPRLRSWPGVFLLVTMALGAGLTLAPREARMLPEGQNVVQGEWAQAFEKNLDANTLFRQTGVDLWGLVNYALFREGRPGVVIGEDGWLFTTEEFQYVPDEAAETQRKLSYIKEVQARLQASGAQLVVAVVPAKARIYEEYLGRYQLPSYTRNRYTTFVSALQREGVPVTDLLPALQSAKQRGAVFLRTDTHWTPFGAEVAATAIARTAASLNPELPQTEFQTTDAGRTSHAGDLLNYVPLGPLQDRIGPRPDTLVRRTTQQTRAGSGEALLADDSQESDLLGGDAIPVVLVGTSYSASENWNFSGALKQALQSDVLNVAREGKGPILPMTGYLAGQELAESPPELVVWEIPERFIPVSYDPKADSPNPHTP</sequence>
<keyword evidence="17" id="KW-1185">Reference proteome</keyword>
<evidence type="ECO:0000256" key="7">
    <source>
        <dbReference type="ARBA" id="ARBA00022519"/>
    </source>
</evidence>
<keyword evidence="8" id="KW-0808">Transferase</keyword>
<feature type="transmembrane region" description="Helical" evidence="14">
    <location>
        <begin position="20"/>
        <end position="41"/>
    </location>
</feature>
<keyword evidence="14" id="KW-1133">Transmembrane helix</keyword>
<protein>
    <recommendedName>
        <fullName evidence="5">Probable alginate O-acetylase AlgJ</fullName>
    </recommendedName>
    <alternativeName>
        <fullName evidence="13">Alginate biosynthesis protein AlgJ</fullName>
    </alternativeName>
</protein>
<evidence type="ECO:0000256" key="4">
    <source>
        <dbReference type="ARBA" id="ARBA00006038"/>
    </source>
</evidence>
<evidence type="ECO:0000256" key="6">
    <source>
        <dbReference type="ARBA" id="ARBA00022475"/>
    </source>
</evidence>
<keyword evidence="12 14" id="KW-0472">Membrane</keyword>
<keyword evidence="10" id="KW-0574">Periplasm</keyword>
<evidence type="ECO:0000256" key="1">
    <source>
        <dbReference type="ARBA" id="ARBA00004418"/>
    </source>
</evidence>
<evidence type="ECO:0000256" key="2">
    <source>
        <dbReference type="ARBA" id="ARBA00004587"/>
    </source>
</evidence>
<organism evidence="16 17">
    <name type="scientific">Deinococcus malanensis</name>
    <dbReference type="NCBI Taxonomy" id="1706855"/>
    <lineage>
        <taxon>Bacteria</taxon>
        <taxon>Thermotogati</taxon>
        <taxon>Deinococcota</taxon>
        <taxon>Deinococci</taxon>
        <taxon>Deinococcales</taxon>
        <taxon>Deinococcaceae</taxon>
        <taxon>Deinococcus</taxon>
    </lineage>
</organism>
<evidence type="ECO:0000256" key="13">
    <source>
        <dbReference type="ARBA" id="ARBA00031031"/>
    </source>
</evidence>
<comment type="subcellular location">
    <subcellularLocation>
        <location evidence="2">Cell inner membrane</location>
        <topology evidence="2">Peripheral membrane protein</topology>
        <orientation evidence="2">Periplasmic side</orientation>
    </subcellularLocation>
    <subcellularLocation>
        <location evidence="1">Periplasm</location>
    </subcellularLocation>
</comment>